<dbReference type="SUPFAM" id="SSF53474">
    <property type="entry name" value="alpha/beta-Hydrolases"/>
    <property type="match status" value="1"/>
</dbReference>
<evidence type="ECO:0000259" key="1">
    <source>
        <dbReference type="Pfam" id="PF00561"/>
    </source>
</evidence>
<sequence length="243" mass="25765">MAPTREAQGPRAALVLRPAQDLRPPRRARAGVLILHGGRAEGPEAPPALDPPALRMRPFARAVARATAHDDVLVAHVRYGHRGWNGHRAHPVADAHRALAELRELTGPVPVVLVGHSMGARAALRAASDPHVTGVVALAPWCPPGEPVAHLRGRTVCALHDEADRVTSAEDTWALLTRARAAGARVKGIRMPHGGHAMIRRAGHWHRLTAAITAALLGIAPFPSPLAGDDDWNGSPVTPDATR</sequence>
<dbReference type="GO" id="GO:0016787">
    <property type="term" value="F:hydrolase activity"/>
    <property type="evidence" value="ECO:0007669"/>
    <property type="project" value="UniProtKB-KW"/>
</dbReference>
<name>A0ABP7LMH5_9ACTN</name>
<proteinExistence type="predicted"/>
<dbReference type="Proteomes" id="UP001501000">
    <property type="component" value="Unassembled WGS sequence"/>
</dbReference>
<evidence type="ECO:0000313" key="2">
    <source>
        <dbReference type="EMBL" id="GAA3903247.1"/>
    </source>
</evidence>
<dbReference type="Pfam" id="PF00561">
    <property type="entry name" value="Abhydrolase_1"/>
    <property type="match status" value="1"/>
</dbReference>
<comment type="caution">
    <text evidence="2">The sequence shown here is derived from an EMBL/GenBank/DDBJ whole genome shotgun (WGS) entry which is preliminary data.</text>
</comment>
<dbReference type="InterPro" id="IPR029058">
    <property type="entry name" value="AB_hydrolase_fold"/>
</dbReference>
<evidence type="ECO:0000313" key="3">
    <source>
        <dbReference type="Proteomes" id="UP001501000"/>
    </source>
</evidence>
<keyword evidence="2" id="KW-0378">Hydrolase</keyword>
<keyword evidence="3" id="KW-1185">Reference proteome</keyword>
<protein>
    <submittedName>
        <fullName evidence="2">Alpha/beta hydrolase</fullName>
    </submittedName>
</protein>
<dbReference type="InterPro" id="IPR000073">
    <property type="entry name" value="AB_hydrolase_1"/>
</dbReference>
<gene>
    <name evidence="2" type="ORF">GCM10022244_11830</name>
</gene>
<dbReference type="RefSeq" id="WP_345279186.1">
    <property type="nucleotide sequence ID" value="NZ_BAABAJ010000003.1"/>
</dbReference>
<organism evidence="2 3">
    <name type="scientific">Streptomyces gulbargensis</name>
    <dbReference type="NCBI Taxonomy" id="364901"/>
    <lineage>
        <taxon>Bacteria</taxon>
        <taxon>Bacillati</taxon>
        <taxon>Actinomycetota</taxon>
        <taxon>Actinomycetes</taxon>
        <taxon>Kitasatosporales</taxon>
        <taxon>Streptomycetaceae</taxon>
        <taxon>Streptomyces</taxon>
    </lineage>
</organism>
<reference evidence="3" key="1">
    <citation type="journal article" date="2019" name="Int. J. Syst. Evol. Microbiol.">
        <title>The Global Catalogue of Microorganisms (GCM) 10K type strain sequencing project: providing services to taxonomists for standard genome sequencing and annotation.</title>
        <authorList>
            <consortium name="The Broad Institute Genomics Platform"/>
            <consortium name="The Broad Institute Genome Sequencing Center for Infectious Disease"/>
            <person name="Wu L."/>
            <person name="Ma J."/>
        </authorList>
    </citation>
    <scope>NUCLEOTIDE SEQUENCE [LARGE SCALE GENOMIC DNA]</scope>
    <source>
        <strain evidence="3">JCM 16956</strain>
    </source>
</reference>
<feature type="domain" description="AB hydrolase-1" evidence="1">
    <location>
        <begin position="59"/>
        <end position="156"/>
    </location>
</feature>
<accession>A0ABP7LMH5</accession>
<dbReference type="EMBL" id="BAABAJ010000003">
    <property type="protein sequence ID" value="GAA3903247.1"/>
    <property type="molecule type" value="Genomic_DNA"/>
</dbReference>
<dbReference type="Gene3D" id="3.40.50.1820">
    <property type="entry name" value="alpha/beta hydrolase"/>
    <property type="match status" value="1"/>
</dbReference>